<dbReference type="GO" id="GO:0016818">
    <property type="term" value="F:hydrolase activity, acting on acid anhydrides, in phosphorus-containing anhydrides"/>
    <property type="evidence" value="ECO:0007669"/>
    <property type="project" value="InterPro"/>
</dbReference>
<evidence type="ECO:0000256" key="11">
    <source>
        <dbReference type="ARBA" id="ARBA00023204"/>
    </source>
</evidence>
<dbReference type="InterPro" id="IPR006555">
    <property type="entry name" value="ATP-dep_Helicase_C"/>
</dbReference>
<dbReference type="PANTHER" id="PTHR11472">
    <property type="entry name" value="DNA REPAIR DEAD HELICASE RAD3/XP-D SUBFAMILY MEMBER"/>
    <property type="match status" value="1"/>
</dbReference>
<keyword evidence="3" id="KW-0547">Nucleotide-binding</keyword>
<keyword evidence="12" id="KW-0413">Isomerase</keyword>
<dbReference type="GO" id="GO:0003677">
    <property type="term" value="F:DNA binding"/>
    <property type="evidence" value="ECO:0007669"/>
    <property type="project" value="UniProtKB-KW"/>
</dbReference>
<evidence type="ECO:0000313" key="15">
    <source>
        <dbReference type="EMBL" id="EDP10590.1"/>
    </source>
</evidence>
<dbReference type="SMART" id="SM00488">
    <property type="entry name" value="DEXDc2"/>
    <property type="match status" value="1"/>
</dbReference>
<accession>A8REN5</accession>
<dbReference type="GO" id="GO:0046872">
    <property type="term" value="F:metal ion binding"/>
    <property type="evidence" value="ECO:0007669"/>
    <property type="project" value="UniProtKB-KW"/>
</dbReference>
<dbReference type="eggNOG" id="COG1199">
    <property type="taxonomic scope" value="Bacteria"/>
</dbReference>
<evidence type="ECO:0000313" key="16">
    <source>
        <dbReference type="Proteomes" id="UP000004090"/>
    </source>
</evidence>
<evidence type="ECO:0000256" key="5">
    <source>
        <dbReference type="ARBA" id="ARBA00022801"/>
    </source>
</evidence>
<dbReference type="Gene3D" id="1.10.275.40">
    <property type="match status" value="1"/>
</dbReference>
<dbReference type="HOGENOM" id="CLU_006515_7_0_9"/>
<dbReference type="SMART" id="SM00491">
    <property type="entry name" value="HELICc2"/>
    <property type="match status" value="1"/>
</dbReference>
<dbReference type="InterPro" id="IPR010614">
    <property type="entry name" value="RAD3-like_helicase_DEAD"/>
</dbReference>
<evidence type="ECO:0000256" key="10">
    <source>
        <dbReference type="ARBA" id="ARBA00023125"/>
    </source>
</evidence>
<dbReference type="GO" id="GO:0005524">
    <property type="term" value="F:ATP binding"/>
    <property type="evidence" value="ECO:0007669"/>
    <property type="project" value="UniProtKB-KW"/>
</dbReference>
<dbReference type="GO" id="GO:0006281">
    <property type="term" value="P:DNA repair"/>
    <property type="evidence" value="ECO:0007669"/>
    <property type="project" value="UniProtKB-KW"/>
</dbReference>
<dbReference type="Gene3D" id="1.10.30.20">
    <property type="entry name" value="Bacterial XPD DNA helicase, FeS cluster domain"/>
    <property type="match status" value="1"/>
</dbReference>
<evidence type="ECO:0000259" key="14">
    <source>
        <dbReference type="PROSITE" id="PS51193"/>
    </source>
</evidence>
<keyword evidence="4" id="KW-0227">DNA damage</keyword>
<evidence type="ECO:0000256" key="8">
    <source>
        <dbReference type="ARBA" id="ARBA00023004"/>
    </source>
</evidence>
<keyword evidence="11" id="KW-0234">DNA repair</keyword>
<dbReference type="InterPro" id="IPR014013">
    <property type="entry name" value="Helic_SF1/SF2_ATP-bd_DinG/Rad3"/>
</dbReference>
<organism evidence="15 16">
    <name type="scientific">Amedibacillus dolichus DSM 3991</name>
    <dbReference type="NCBI Taxonomy" id="428127"/>
    <lineage>
        <taxon>Bacteria</taxon>
        <taxon>Bacillati</taxon>
        <taxon>Bacillota</taxon>
        <taxon>Erysipelotrichia</taxon>
        <taxon>Erysipelotrichales</taxon>
        <taxon>Erysipelotrichaceae</taxon>
        <taxon>Amedibacillus</taxon>
    </lineage>
</organism>
<dbReference type="AlphaFoldDB" id="A8REN5"/>
<dbReference type="SUPFAM" id="SSF52540">
    <property type="entry name" value="P-loop containing nucleoside triphosphate hydrolases"/>
    <property type="match status" value="2"/>
</dbReference>
<protein>
    <submittedName>
        <fullName evidence="15">DEAD2 domain protein</fullName>
    </submittedName>
</protein>
<evidence type="ECO:0000256" key="2">
    <source>
        <dbReference type="ARBA" id="ARBA00022723"/>
    </source>
</evidence>
<evidence type="ECO:0000256" key="6">
    <source>
        <dbReference type="ARBA" id="ARBA00022806"/>
    </source>
</evidence>
<reference evidence="15 16" key="2">
    <citation type="submission" date="2007-09" db="EMBL/GenBank/DDBJ databases">
        <authorList>
            <person name="Fulton L."/>
            <person name="Clifton S."/>
            <person name="Fulton B."/>
            <person name="Xu J."/>
            <person name="Minx P."/>
            <person name="Pepin K.H."/>
            <person name="Johnson M."/>
            <person name="Thiruvilangam P."/>
            <person name="Bhonagiri V."/>
            <person name="Nash W.E."/>
            <person name="Mardis E.R."/>
            <person name="Wilson R.K."/>
        </authorList>
    </citation>
    <scope>NUCLEOTIDE SEQUENCE [LARGE SCALE GENOMIC DNA]</scope>
    <source>
        <strain evidence="15 16">DSM 3991</strain>
    </source>
</reference>
<keyword evidence="8" id="KW-0408">Iron</keyword>
<keyword evidence="1" id="KW-0004">4Fe-4S</keyword>
<name>A8REN5_9FIRM</name>
<dbReference type="PANTHER" id="PTHR11472:SF34">
    <property type="entry name" value="REGULATOR OF TELOMERE ELONGATION HELICASE 1"/>
    <property type="match status" value="1"/>
</dbReference>
<dbReference type="InterPro" id="IPR045028">
    <property type="entry name" value="DinG/Rad3-like"/>
</dbReference>
<dbReference type="GO" id="GO:0043139">
    <property type="term" value="F:5'-3' DNA helicase activity"/>
    <property type="evidence" value="ECO:0007669"/>
    <property type="project" value="UniProtKB-EC"/>
</dbReference>
<proteinExistence type="inferred from homology"/>
<dbReference type="Pfam" id="PF06733">
    <property type="entry name" value="DEAD_2"/>
    <property type="match status" value="1"/>
</dbReference>
<dbReference type="Gene3D" id="3.40.50.300">
    <property type="entry name" value="P-loop containing nucleotide triphosphate hydrolases"/>
    <property type="match status" value="2"/>
</dbReference>
<sequence>MKARIYYTLNFILKTNKIYISGGNEMISCKMSVRTLVEFVYQSGDLIASFNNIERANLGSRIHRQLQAQGGEHYQSEVFLSNTTTLDNVCFTIEGRADGIIIQDHQVILEEIKSTAIPYEQLEERQLVHLAQAYCYGYFYLCNHACTQLTIRLTYYQINEQKIKSFDQVKTFQELKDFYLDTLKQYLRWANISHTIHTTSTSDLQRLVFPFPEYRKGQRKLAIAVYKTILDHDILFAQAPTGIGKTISTLFPGLKAIGEGKIEKIFYVCAKNITAQVAYDALQQLYKQNLHFKSVAITAKDKICLLAERNCDPQNCPYAKGYYNRNKNALYELITQHDFIDYERLVEYGKKYVVCPFELGLDACEYSDVIIGDYNYVFDPRVYLKRFFIDKGNYLFLVDEAHNLVDRAREMYSAELSKQDFQIIKAYIPKSFAKLHKAHHHLNKQFISLRKQCEEKQLDFLAQKEAMPFFLQCLEKLTNELNEYLEGIHENEMEDALRELYFKALHYQRIAEFYDEHFTTCIQRQKQDVWIRQYCMNPSQPIKNILRKGRATIFFSATLSPIDYYLTLLGGNHDSKRLSLPSPFPKEHVHVMIANQISTRYRQRSQSIDAICELLYATITQRNGNYILFAPSYAYMKQLYEHFIKSYPDIDVFYQQQDMTEEEKQTFLAQFQISKHLRLYFCVCGGMFSEGIDLKGDALIGVILVGVGLPQINPYSDLIRQHFDEENQQGYAYAYQYPGMNKILQSAGRLIRSHEDKGILLFIDERYTSLHYRGALPSHLHPYTIVHTPQEVRSSTQAFWKKALSD</sequence>
<evidence type="ECO:0000256" key="9">
    <source>
        <dbReference type="ARBA" id="ARBA00023014"/>
    </source>
</evidence>
<keyword evidence="10" id="KW-0238">DNA-binding</keyword>
<dbReference type="InterPro" id="IPR042493">
    <property type="entry name" value="XPD_DNA_FeS"/>
</dbReference>
<keyword evidence="5" id="KW-0378">Hydrolase</keyword>
<evidence type="ECO:0000256" key="7">
    <source>
        <dbReference type="ARBA" id="ARBA00022840"/>
    </source>
</evidence>
<keyword evidence="9" id="KW-0411">Iron-sulfur</keyword>
<keyword evidence="6" id="KW-0347">Helicase</keyword>
<dbReference type="STRING" id="428127.EUBDOL_01841"/>
<feature type="domain" description="Helicase ATP-binding" evidence="14">
    <location>
        <begin position="204"/>
        <end position="465"/>
    </location>
</feature>
<keyword evidence="2" id="KW-0479">Metal-binding</keyword>
<reference evidence="15 16" key="1">
    <citation type="submission" date="2007-09" db="EMBL/GenBank/DDBJ databases">
        <title>Draft genome sequence of Eubacterium dolichum (DSM 3991).</title>
        <authorList>
            <person name="Sudarsanam P."/>
            <person name="Ley R."/>
            <person name="Guruge J."/>
            <person name="Turnbaugh P.J."/>
            <person name="Mahowald M."/>
            <person name="Liep D."/>
            <person name="Gordon J."/>
        </authorList>
    </citation>
    <scope>NUCLEOTIDE SEQUENCE [LARGE SCALE GENOMIC DNA]</scope>
    <source>
        <strain evidence="15 16">DSM 3991</strain>
    </source>
</reference>
<dbReference type="EMBL" id="ABAW02000024">
    <property type="protein sequence ID" value="EDP10590.1"/>
    <property type="molecule type" value="Genomic_DNA"/>
</dbReference>
<gene>
    <name evidence="15" type="ORF">EUBDOL_01841</name>
</gene>
<dbReference type="PROSITE" id="PS51193">
    <property type="entry name" value="HELICASE_ATP_BIND_2"/>
    <property type="match status" value="1"/>
</dbReference>
<evidence type="ECO:0000256" key="13">
    <source>
        <dbReference type="ARBA" id="ARBA00038058"/>
    </source>
</evidence>
<comment type="caution">
    <text evidence="15">The sequence shown here is derived from an EMBL/GenBank/DDBJ whole genome shotgun (WGS) entry which is preliminary data.</text>
</comment>
<dbReference type="InterPro" id="IPR027417">
    <property type="entry name" value="P-loop_NTPase"/>
</dbReference>
<dbReference type="Proteomes" id="UP000004090">
    <property type="component" value="Unassembled WGS sequence"/>
</dbReference>
<keyword evidence="7" id="KW-0067">ATP-binding</keyword>
<comment type="similarity">
    <text evidence="13">Belongs to the helicase family. DinG subfamily.</text>
</comment>
<dbReference type="Pfam" id="PF13307">
    <property type="entry name" value="Helicase_C_2"/>
    <property type="match status" value="1"/>
</dbReference>
<evidence type="ECO:0000256" key="1">
    <source>
        <dbReference type="ARBA" id="ARBA00022485"/>
    </source>
</evidence>
<evidence type="ECO:0000256" key="3">
    <source>
        <dbReference type="ARBA" id="ARBA00022741"/>
    </source>
</evidence>
<evidence type="ECO:0000256" key="12">
    <source>
        <dbReference type="ARBA" id="ARBA00023235"/>
    </source>
</evidence>
<dbReference type="InterPro" id="IPR006554">
    <property type="entry name" value="Helicase-like_DEXD_c2"/>
</dbReference>
<dbReference type="GO" id="GO:0051539">
    <property type="term" value="F:4 iron, 4 sulfur cluster binding"/>
    <property type="evidence" value="ECO:0007669"/>
    <property type="project" value="UniProtKB-KW"/>
</dbReference>
<evidence type="ECO:0000256" key="4">
    <source>
        <dbReference type="ARBA" id="ARBA00022763"/>
    </source>
</evidence>